<keyword evidence="5" id="KW-0808">Transferase</keyword>
<evidence type="ECO:0000256" key="8">
    <source>
        <dbReference type="ARBA" id="ARBA00022842"/>
    </source>
</evidence>
<evidence type="ECO:0000256" key="7">
    <source>
        <dbReference type="ARBA" id="ARBA00022777"/>
    </source>
</evidence>
<dbReference type="InterPro" id="IPR050482">
    <property type="entry name" value="Sensor_HK_TwoCompSys"/>
</dbReference>
<keyword evidence="9" id="KW-0408">Iron</keyword>
<keyword evidence="10" id="KW-0902">Two-component regulatory system</keyword>
<dbReference type="Pfam" id="PF07730">
    <property type="entry name" value="HisKA_3"/>
    <property type="match status" value="1"/>
</dbReference>
<dbReference type="Pfam" id="PF02518">
    <property type="entry name" value="HATPase_c"/>
    <property type="match status" value="1"/>
</dbReference>
<dbReference type="InterPro" id="IPR036890">
    <property type="entry name" value="HATPase_C_sf"/>
</dbReference>
<dbReference type="GO" id="GO:0005524">
    <property type="term" value="F:ATP binding"/>
    <property type="evidence" value="ECO:0007669"/>
    <property type="project" value="UniProtKB-ARBA"/>
</dbReference>
<evidence type="ECO:0000313" key="13">
    <source>
        <dbReference type="Proteomes" id="UP000605361"/>
    </source>
</evidence>
<dbReference type="RefSeq" id="WP_195895177.1">
    <property type="nucleotide sequence ID" value="NZ_JADOGI010000024.1"/>
</dbReference>
<dbReference type="PANTHER" id="PTHR24421">
    <property type="entry name" value="NITRATE/NITRITE SENSOR PROTEIN NARX-RELATED"/>
    <property type="match status" value="1"/>
</dbReference>
<dbReference type="PANTHER" id="PTHR24421:SF56">
    <property type="entry name" value="OXYGEN SENSOR HISTIDINE KINASE RESPONSE REGULATOR DOST"/>
    <property type="match status" value="1"/>
</dbReference>
<dbReference type="FunFam" id="3.30.450.40:FF:000052">
    <property type="entry name" value="Oxygen sensor histidine kinase response regulator DevS/DosS"/>
    <property type="match status" value="1"/>
</dbReference>
<dbReference type="InterPro" id="IPR029016">
    <property type="entry name" value="GAF-like_dom_sf"/>
</dbReference>
<evidence type="ECO:0000256" key="10">
    <source>
        <dbReference type="ARBA" id="ARBA00023012"/>
    </source>
</evidence>
<comment type="caution">
    <text evidence="12">The sequence shown here is derived from an EMBL/GenBank/DDBJ whole genome shotgun (WGS) entry which is preliminary data.</text>
</comment>
<dbReference type="Gene3D" id="3.30.565.10">
    <property type="entry name" value="Histidine kinase-like ATPase, C-terminal domain"/>
    <property type="match status" value="1"/>
</dbReference>
<sequence>MESEHRPLLPQMRLDDLLAELQVRLNAVLSTRDRVHALLEAVVSVGSDLDLETVLRRIVETATKLVDASYGALGVVGQENTLIQFIPVGLSEEEIARIEHWPHGLGLLGLLIKDARPLRLSRISDHPESYGFPPGHPPMGTFLGVPVRVRDEVFGNLYLTEKRGGGEFDEEDEAIVIALATAAGVAVENARLYAESRRRETWLQASSEVTTSLLSGSDPGQVLTVVASRACRMSDADLVQVLLPESSRQSLIAEVVEGEGAGELLGTACEVAATLAGDVFTRGEPRSEDLRSVPHPGSPLSALGYGPGLMVPLGAAPGVRGVLVLARRSGRPPFSGADRQMLHAYAGQAAIALELAEARRDAERLGLLEDRDRIAKDLHDVVIQRLFATAMTLMSTVRLVDRPEAAKRLQHAIDELDETIRQIRSSIFALQVSSEEAESSLRGQIVDLVEGAGSHLGFMPGLRMEGQLDTLVTEPVAEHLLAVLREALSNVVRHSHASRADVSVEVSADALTLLVADNGVGLGEAGRRSGLRNIEERAARLGGTARLDDPDGGGTRLCWTAPL</sequence>
<feature type="domain" description="GAF" evidence="11">
    <location>
        <begin position="50"/>
        <end position="197"/>
    </location>
</feature>
<dbReference type="Gene3D" id="3.30.450.40">
    <property type="match status" value="2"/>
</dbReference>
<reference evidence="12" key="1">
    <citation type="submission" date="2020-11" db="EMBL/GenBank/DDBJ databases">
        <title>Whole-genome analyses of Nonomuraea sp. K274.</title>
        <authorList>
            <person name="Veyisoglu A."/>
        </authorList>
    </citation>
    <scope>NUCLEOTIDE SEQUENCE</scope>
    <source>
        <strain evidence="12">K274</strain>
    </source>
</reference>
<evidence type="ECO:0000256" key="9">
    <source>
        <dbReference type="ARBA" id="ARBA00023004"/>
    </source>
</evidence>
<evidence type="ECO:0000256" key="2">
    <source>
        <dbReference type="ARBA" id="ARBA00001971"/>
    </source>
</evidence>
<evidence type="ECO:0000313" key="12">
    <source>
        <dbReference type="EMBL" id="MBF8186198.1"/>
    </source>
</evidence>
<keyword evidence="8" id="KW-0460">Magnesium</keyword>
<accession>A0A931A8Y1</accession>
<dbReference type="InterPro" id="IPR003594">
    <property type="entry name" value="HATPase_dom"/>
</dbReference>
<feature type="domain" description="GAF" evidence="11">
    <location>
        <begin position="218"/>
        <end position="363"/>
    </location>
</feature>
<comment type="cofactor">
    <cofactor evidence="2">
        <name>heme</name>
        <dbReference type="ChEBI" id="CHEBI:30413"/>
    </cofactor>
</comment>
<evidence type="ECO:0000256" key="3">
    <source>
        <dbReference type="ARBA" id="ARBA00022490"/>
    </source>
</evidence>
<dbReference type="GO" id="GO:0019826">
    <property type="term" value="F:oxygen sensor activity"/>
    <property type="evidence" value="ECO:0007669"/>
    <property type="project" value="UniProtKB-ARBA"/>
</dbReference>
<protein>
    <submittedName>
        <fullName evidence="12">GAF domain-containing protein</fullName>
    </submittedName>
</protein>
<dbReference type="Pfam" id="PF13492">
    <property type="entry name" value="GAF_3"/>
    <property type="match status" value="1"/>
</dbReference>
<evidence type="ECO:0000256" key="1">
    <source>
        <dbReference type="ARBA" id="ARBA00001946"/>
    </source>
</evidence>
<dbReference type="Gene3D" id="1.20.5.1930">
    <property type="match status" value="1"/>
</dbReference>
<keyword evidence="7" id="KW-0418">Kinase</keyword>
<evidence type="ECO:0000256" key="4">
    <source>
        <dbReference type="ARBA" id="ARBA00022553"/>
    </source>
</evidence>
<dbReference type="Proteomes" id="UP000605361">
    <property type="component" value="Unassembled WGS sequence"/>
</dbReference>
<proteinExistence type="predicted"/>
<dbReference type="GO" id="GO:0016020">
    <property type="term" value="C:membrane"/>
    <property type="evidence" value="ECO:0007669"/>
    <property type="project" value="InterPro"/>
</dbReference>
<evidence type="ECO:0000259" key="11">
    <source>
        <dbReference type="SMART" id="SM00065"/>
    </source>
</evidence>
<organism evidence="12 13">
    <name type="scientific">Nonomuraea cypriaca</name>
    <dbReference type="NCBI Taxonomy" id="1187855"/>
    <lineage>
        <taxon>Bacteria</taxon>
        <taxon>Bacillati</taxon>
        <taxon>Actinomycetota</taxon>
        <taxon>Actinomycetes</taxon>
        <taxon>Streptosporangiales</taxon>
        <taxon>Streptosporangiaceae</taxon>
        <taxon>Nonomuraea</taxon>
    </lineage>
</organism>
<dbReference type="GO" id="GO:0020037">
    <property type="term" value="F:heme binding"/>
    <property type="evidence" value="ECO:0007669"/>
    <property type="project" value="UniProtKB-ARBA"/>
</dbReference>
<comment type="cofactor">
    <cofactor evidence="1">
        <name>Mg(2+)</name>
        <dbReference type="ChEBI" id="CHEBI:18420"/>
    </cofactor>
</comment>
<keyword evidence="13" id="KW-1185">Reference proteome</keyword>
<dbReference type="Pfam" id="PF13185">
    <property type="entry name" value="GAF_2"/>
    <property type="match status" value="1"/>
</dbReference>
<dbReference type="SUPFAM" id="SSF55874">
    <property type="entry name" value="ATPase domain of HSP90 chaperone/DNA topoisomerase II/histidine kinase"/>
    <property type="match status" value="1"/>
</dbReference>
<dbReference type="InterPro" id="IPR011712">
    <property type="entry name" value="Sig_transdc_His_kin_sub3_dim/P"/>
</dbReference>
<dbReference type="GO" id="GO:0046983">
    <property type="term" value="F:protein dimerization activity"/>
    <property type="evidence" value="ECO:0007669"/>
    <property type="project" value="InterPro"/>
</dbReference>
<dbReference type="CDD" id="cd16917">
    <property type="entry name" value="HATPase_UhpB-NarQ-NarX-like"/>
    <property type="match status" value="1"/>
</dbReference>
<evidence type="ECO:0000256" key="5">
    <source>
        <dbReference type="ARBA" id="ARBA00022679"/>
    </source>
</evidence>
<dbReference type="GO" id="GO:0019825">
    <property type="term" value="F:oxygen binding"/>
    <property type="evidence" value="ECO:0007669"/>
    <property type="project" value="UniProtKB-ARBA"/>
</dbReference>
<dbReference type="InterPro" id="IPR003018">
    <property type="entry name" value="GAF"/>
</dbReference>
<keyword evidence="3" id="KW-0963">Cytoplasm</keyword>
<dbReference type="GO" id="GO:0070483">
    <property type="term" value="P:detection of hypoxia"/>
    <property type="evidence" value="ECO:0007669"/>
    <property type="project" value="UniProtKB-ARBA"/>
</dbReference>
<dbReference type="GO" id="GO:0000287">
    <property type="term" value="F:magnesium ion binding"/>
    <property type="evidence" value="ECO:0007669"/>
    <property type="project" value="UniProtKB-ARBA"/>
</dbReference>
<dbReference type="SUPFAM" id="SSF55781">
    <property type="entry name" value="GAF domain-like"/>
    <property type="match status" value="2"/>
</dbReference>
<dbReference type="GO" id="GO:0070025">
    <property type="term" value="F:carbon monoxide binding"/>
    <property type="evidence" value="ECO:0007669"/>
    <property type="project" value="UniProtKB-ARBA"/>
</dbReference>
<dbReference type="GO" id="GO:0070026">
    <property type="term" value="F:nitric oxide binding"/>
    <property type="evidence" value="ECO:0007669"/>
    <property type="project" value="UniProtKB-ARBA"/>
</dbReference>
<keyword evidence="6" id="KW-0479">Metal-binding</keyword>
<dbReference type="GO" id="GO:0000155">
    <property type="term" value="F:phosphorelay sensor kinase activity"/>
    <property type="evidence" value="ECO:0007669"/>
    <property type="project" value="InterPro"/>
</dbReference>
<name>A0A931A8Y1_9ACTN</name>
<dbReference type="SMART" id="SM00065">
    <property type="entry name" value="GAF"/>
    <property type="match status" value="2"/>
</dbReference>
<gene>
    <name evidence="12" type="ORF">ITP53_10650</name>
</gene>
<dbReference type="EMBL" id="JADOGI010000024">
    <property type="protein sequence ID" value="MBF8186198.1"/>
    <property type="molecule type" value="Genomic_DNA"/>
</dbReference>
<keyword evidence="4" id="KW-0597">Phosphoprotein</keyword>
<evidence type="ECO:0000256" key="6">
    <source>
        <dbReference type="ARBA" id="ARBA00022723"/>
    </source>
</evidence>
<dbReference type="AlphaFoldDB" id="A0A931A8Y1"/>